<gene>
    <name evidence="2" type="ORF">CRENBAI_014110</name>
</gene>
<reference evidence="2 3" key="1">
    <citation type="submission" date="2021-06" db="EMBL/GenBank/DDBJ databases">
        <authorList>
            <person name="Palmer J.M."/>
        </authorList>
    </citation>
    <scope>NUCLEOTIDE SEQUENCE [LARGE SCALE GENOMIC DNA]</scope>
    <source>
        <strain evidence="2 3">MEX-2019</strain>
        <tissue evidence="2">Muscle</tissue>
    </source>
</reference>
<name>A0AAV9RJM6_9TELE</name>
<feature type="region of interest" description="Disordered" evidence="1">
    <location>
        <begin position="1"/>
        <end position="50"/>
    </location>
</feature>
<feature type="compositionally biased region" description="Basic and acidic residues" evidence="1">
    <location>
        <begin position="33"/>
        <end position="45"/>
    </location>
</feature>
<dbReference type="EMBL" id="JAHHUM010001757">
    <property type="protein sequence ID" value="KAK5609254.1"/>
    <property type="molecule type" value="Genomic_DNA"/>
</dbReference>
<evidence type="ECO:0000256" key="1">
    <source>
        <dbReference type="SAM" id="MobiDB-lite"/>
    </source>
</evidence>
<proteinExistence type="predicted"/>
<protein>
    <submittedName>
        <fullName evidence="2">Uncharacterized protein</fullName>
    </submittedName>
</protein>
<dbReference type="AlphaFoldDB" id="A0AAV9RJM6"/>
<accession>A0AAV9RJM6</accession>
<dbReference type="Proteomes" id="UP001311232">
    <property type="component" value="Unassembled WGS sequence"/>
</dbReference>
<sequence length="67" mass="7467">MDRRRHALPNPLAAWSATGALEKPPQRAVTNQRQDKTAERPERCSPKPGMQTITCLKAETLLIDDQG</sequence>
<evidence type="ECO:0000313" key="3">
    <source>
        <dbReference type="Proteomes" id="UP001311232"/>
    </source>
</evidence>
<evidence type="ECO:0000313" key="2">
    <source>
        <dbReference type="EMBL" id="KAK5609254.1"/>
    </source>
</evidence>
<comment type="caution">
    <text evidence="2">The sequence shown here is derived from an EMBL/GenBank/DDBJ whole genome shotgun (WGS) entry which is preliminary data.</text>
</comment>
<keyword evidence="3" id="KW-1185">Reference proteome</keyword>
<organism evidence="2 3">
    <name type="scientific">Crenichthys baileyi</name>
    <name type="common">White River springfish</name>
    <dbReference type="NCBI Taxonomy" id="28760"/>
    <lineage>
        <taxon>Eukaryota</taxon>
        <taxon>Metazoa</taxon>
        <taxon>Chordata</taxon>
        <taxon>Craniata</taxon>
        <taxon>Vertebrata</taxon>
        <taxon>Euteleostomi</taxon>
        <taxon>Actinopterygii</taxon>
        <taxon>Neopterygii</taxon>
        <taxon>Teleostei</taxon>
        <taxon>Neoteleostei</taxon>
        <taxon>Acanthomorphata</taxon>
        <taxon>Ovalentaria</taxon>
        <taxon>Atherinomorphae</taxon>
        <taxon>Cyprinodontiformes</taxon>
        <taxon>Goodeidae</taxon>
        <taxon>Crenichthys</taxon>
    </lineage>
</organism>